<reference evidence="4 5" key="1">
    <citation type="submission" date="2019-08" db="EMBL/GenBank/DDBJ databases">
        <title>Whole genome of Aphis craccivora.</title>
        <authorList>
            <person name="Voronova N.V."/>
            <person name="Shulinski R.S."/>
            <person name="Bandarenka Y.V."/>
            <person name="Zhorov D.G."/>
            <person name="Warner D."/>
        </authorList>
    </citation>
    <scope>NUCLEOTIDE SEQUENCE [LARGE SCALE GENOMIC DNA]</scope>
    <source>
        <strain evidence="4">180601</strain>
        <tissue evidence="4">Whole Body</tissue>
    </source>
</reference>
<dbReference type="Pfam" id="PF00194">
    <property type="entry name" value="Carb_anhydrase"/>
    <property type="match status" value="1"/>
</dbReference>
<evidence type="ECO:0000256" key="2">
    <source>
        <dbReference type="SAM" id="MobiDB-lite"/>
    </source>
</evidence>
<dbReference type="GO" id="GO:0004089">
    <property type="term" value="F:carbonate dehydratase activity"/>
    <property type="evidence" value="ECO:0007669"/>
    <property type="project" value="InterPro"/>
</dbReference>
<comment type="caution">
    <text evidence="4">The sequence shown here is derived from an EMBL/GenBank/DDBJ whole genome shotgun (WGS) entry which is preliminary data.</text>
</comment>
<evidence type="ECO:0000313" key="4">
    <source>
        <dbReference type="EMBL" id="KAF0757217.1"/>
    </source>
</evidence>
<dbReference type="PANTHER" id="PTHR18952:SF124">
    <property type="entry name" value="CARBONIC ANHYDRASE 7"/>
    <property type="match status" value="1"/>
</dbReference>
<comment type="similarity">
    <text evidence="1">Belongs to the alpha-carbonic anhydrase family.</text>
</comment>
<accession>A0A6G0YJH9</accession>
<dbReference type="SMART" id="SM01057">
    <property type="entry name" value="Carb_anhydrase"/>
    <property type="match status" value="1"/>
</dbReference>
<dbReference type="CDD" id="cd00326">
    <property type="entry name" value="alpha_CA"/>
    <property type="match status" value="1"/>
</dbReference>
<dbReference type="SUPFAM" id="SSF51069">
    <property type="entry name" value="Carbonic anhydrase"/>
    <property type="match status" value="1"/>
</dbReference>
<dbReference type="PROSITE" id="PS51144">
    <property type="entry name" value="ALPHA_CA_2"/>
    <property type="match status" value="1"/>
</dbReference>
<name>A0A6G0YJH9_APHCR</name>
<dbReference type="OrthoDB" id="429145at2759"/>
<protein>
    <submittedName>
        <fullName evidence="4">Carbonic anhydrase 3-like</fullName>
    </submittedName>
</protein>
<dbReference type="Proteomes" id="UP000478052">
    <property type="component" value="Unassembled WGS sequence"/>
</dbReference>
<dbReference type="InterPro" id="IPR036398">
    <property type="entry name" value="CA_dom_sf"/>
</dbReference>
<dbReference type="InterPro" id="IPR023561">
    <property type="entry name" value="Carbonic_anhydrase_a-class"/>
</dbReference>
<dbReference type="Gene3D" id="3.10.200.10">
    <property type="entry name" value="Alpha carbonic anhydrase"/>
    <property type="match status" value="1"/>
</dbReference>
<dbReference type="AlphaFoldDB" id="A0A6G0YJH9"/>
<dbReference type="EMBL" id="VUJU01003642">
    <property type="protein sequence ID" value="KAF0757217.1"/>
    <property type="molecule type" value="Genomic_DNA"/>
</dbReference>
<dbReference type="InterPro" id="IPR001148">
    <property type="entry name" value="CA_dom"/>
</dbReference>
<proteinExistence type="inferred from homology"/>
<keyword evidence="5" id="KW-1185">Reference proteome</keyword>
<gene>
    <name evidence="4" type="ORF">FWK35_00026121</name>
</gene>
<evidence type="ECO:0000313" key="5">
    <source>
        <dbReference type="Proteomes" id="UP000478052"/>
    </source>
</evidence>
<feature type="region of interest" description="Disordered" evidence="2">
    <location>
        <begin position="274"/>
        <end position="293"/>
    </location>
</feature>
<feature type="domain" description="Alpha-carbonic anhydrase" evidence="3">
    <location>
        <begin position="1"/>
        <end position="245"/>
    </location>
</feature>
<dbReference type="GO" id="GO:0005737">
    <property type="term" value="C:cytoplasm"/>
    <property type="evidence" value="ECO:0007669"/>
    <property type="project" value="TreeGrafter"/>
</dbReference>
<organism evidence="4 5">
    <name type="scientific">Aphis craccivora</name>
    <name type="common">Cowpea aphid</name>
    <dbReference type="NCBI Taxonomy" id="307492"/>
    <lineage>
        <taxon>Eukaryota</taxon>
        <taxon>Metazoa</taxon>
        <taxon>Ecdysozoa</taxon>
        <taxon>Arthropoda</taxon>
        <taxon>Hexapoda</taxon>
        <taxon>Insecta</taxon>
        <taxon>Pterygota</taxon>
        <taxon>Neoptera</taxon>
        <taxon>Paraneoptera</taxon>
        <taxon>Hemiptera</taxon>
        <taxon>Sternorrhyncha</taxon>
        <taxon>Aphidomorpha</taxon>
        <taxon>Aphidoidea</taxon>
        <taxon>Aphididae</taxon>
        <taxon>Aphidini</taxon>
        <taxon>Aphis</taxon>
        <taxon>Aphis</taxon>
    </lineage>
</organism>
<sequence>MYKRDVDDMLMSPLAVNTDDMIVVTMPNLEFRYFDALPKKTMLQNNGLTVTLTGLWAADRQPYIEGANLEGKYNFSHLHFHWTNGDGDDVVNEHIVNGRGHKLEMHLIFFKGSCQTIVEAGSIKNGIVTLAYLFDVTENQHHGIDHITSYLSNVKTCGQTSIIPVFLLSHLIHNQPVEYFTYTGKIDKRGCECGVTQWIVFTKTSEINREQLDQFRCMLNNRGHAIDRNYRKANPVPAGNNTRPYLVVLNSHRSDSTDGDVTVVSTIGEEVVSESEEEVTRSRSGGLGETPRRRSLTVVASDDGENSRWPLCVKSTKTQLLRRSFNLNKLLVHNYWPSTTKKIALNNRRLFEHVQRAADVKSENNLRSSLSLVNATRPSWK</sequence>
<dbReference type="PANTHER" id="PTHR18952">
    <property type="entry name" value="CARBONIC ANHYDRASE"/>
    <property type="match status" value="1"/>
</dbReference>
<dbReference type="GO" id="GO:0008270">
    <property type="term" value="F:zinc ion binding"/>
    <property type="evidence" value="ECO:0007669"/>
    <property type="project" value="InterPro"/>
</dbReference>
<evidence type="ECO:0000256" key="1">
    <source>
        <dbReference type="ARBA" id="ARBA00010718"/>
    </source>
</evidence>
<evidence type="ECO:0000259" key="3">
    <source>
        <dbReference type="PROSITE" id="PS51144"/>
    </source>
</evidence>